<evidence type="ECO:0000313" key="3">
    <source>
        <dbReference type="Proteomes" id="UP000799764"/>
    </source>
</evidence>
<keyword evidence="3" id="KW-1185">Reference proteome</keyword>
<dbReference type="AlphaFoldDB" id="A0A9P4P8E5"/>
<evidence type="ECO:0000256" key="1">
    <source>
        <dbReference type="SAM" id="Phobius"/>
    </source>
</evidence>
<keyword evidence="1" id="KW-1133">Transmembrane helix</keyword>
<comment type="caution">
    <text evidence="2">The sequence shown here is derived from an EMBL/GenBank/DDBJ whole genome shotgun (WGS) entry which is preliminary data.</text>
</comment>
<organism evidence="2 3">
    <name type="scientific">Karstenula rhodostoma CBS 690.94</name>
    <dbReference type="NCBI Taxonomy" id="1392251"/>
    <lineage>
        <taxon>Eukaryota</taxon>
        <taxon>Fungi</taxon>
        <taxon>Dikarya</taxon>
        <taxon>Ascomycota</taxon>
        <taxon>Pezizomycotina</taxon>
        <taxon>Dothideomycetes</taxon>
        <taxon>Pleosporomycetidae</taxon>
        <taxon>Pleosporales</taxon>
        <taxon>Massarineae</taxon>
        <taxon>Didymosphaeriaceae</taxon>
        <taxon>Karstenula</taxon>
    </lineage>
</organism>
<gene>
    <name evidence="2" type="ORF">P171DRAFT_423932</name>
</gene>
<dbReference type="EMBL" id="MU001512">
    <property type="protein sequence ID" value="KAF2438618.1"/>
    <property type="molecule type" value="Genomic_DNA"/>
</dbReference>
<reference evidence="2" key="1">
    <citation type="journal article" date="2020" name="Stud. Mycol.">
        <title>101 Dothideomycetes genomes: a test case for predicting lifestyles and emergence of pathogens.</title>
        <authorList>
            <person name="Haridas S."/>
            <person name="Albert R."/>
            <person name="Binder M."/>
            <person name="Bloem J."/>
            <person name="Labutti K."/>
            <person name="Salamov A."/>
            <person name="Andreopoulos B."/>
            <person name="Baker S."/>
            <person name="Barry K."/>
            <person name="Bills G."/>
            <person name="Bluhm B."/>
            <person name="Cannon C."/>
            <person name="Castanera R."/>
            <person name="Culley D."/>
            <person name="Daum C."/>
            <person name="Ezra D."/>
            <person name="Gonzalez J."/>
            <person name="Henrissat B."/>
            <person name="Kuo A."/>
            <person name="Liang C."/>
            <person name="Lipzen A."/>
            <person name="Lutzoni F."/>
            <person name="Magnuson J."/>
            <person name="Mondo S."/>
            <person name="Nolan M."/>
            <person name="Ohm R."/>
            <person name="Pangilinan J."/>
            <person name="Park H.-J."/>
            <person name="Ramirez L."/>
            <person name="Alfaro M."/>
            <person name="Sun H."/>
            <person name="Tritt A."/>
            <person name="Yoshinaga Y."/>
            <person name="Zwiers L.-H."/>
            <person name="Turgeon B."/>
            <person name="Goodwin S."/>
            <person name="Spatafora J."/>
            <person name="Crous P."/>
            <person name="Grigoriev I."/>
        </authorList>
    </citation>
    <scope>NUCLEOTIDE SEQUENCE</scope>
    <source>
        <strain evidence="2">CBS 690.94</strain>
    </source>
</reference>
<name>A0A9P4P8E5_9PLEO</name>
<dbReference type="Proteomes" id="UP000799764">
    <property type="component" value="Unassembled WGS sequence"/>
</dbReference>
<keyword evidence="1" id="KW-0472">Membrane</keyword>
<dbReference type="OrthoDB" id="5428890at2759"/>
<proteinExistence type="predicted"/>
<protein>
    <submittedName>
        <fullName evidence="2">Uncharacterized protein</fullName>
    </submittedName>
</protein>
<evidence type="ECO:0000313" key="2">
    <source>
        <dbReference type="EMBL" id="KAF2438618.1"/>
    </source>
</evidence>
<keyword evidence="1" id="KW-0812">Transmembrane</keyword>
<sequence length="388" mass="44562">MSRRRVNLPDHHRVALAHALGYDNYPNDLSAEPHIRYIANRHIGRGTLENHLCLFVHVIKHCSADAEKPTQPSTRLRSIRALLDALISTDGETMFADTNPDSVSRREDVEDTVMYIVGTWAMLLGSFVQAPNGFRKVILAYNLQTGVENSHKEAYYEDLEGLIRRSSTRVNAFTLNVLAAVKLQWTYNISQHMLLSRIGGRHVLEIFALPCALNATSLANAVGIPSELRQEIQESYCILFNAWPDPPKHARIWHWLGIRKFCWCWSCSAHRHRAHIIRKYRKVCAYKPATKARVRKSDRQSEYDPLLVVLMNGTEASDWTQELFPCLWSRVVELEEHLQAAKPWSIWILFRDRRDTLQFWTFCFATVVVLLTFVQVVLGVAQVVGSFK</sequence>
<feature type="transmembrane region" description="Helical" evidence="1">
    <location>
        <begin position="359"/>
        <end position="384"/>
    </location>
</feature>
<accession>A0A9P4P8E5</accession>